<comment type="similarity">
    <text evidence="1 2">Belongs to the acetyltransferase family. RimI subfamily.</text>
</comment>
<feature type="active site" description="Proton donor" evidence="1">
    <location>
        <position position="117"/>
    </location>
</feature>
<dbReference type="PANTHER" id="PTHR43617">
    <property type="entry name" value="L-AMINO ACID N-ACETYLTRANSFERASE"/>
    <property type="match status" value="1"/>
</dbReference>
<keyword evidence="1 2" id="KW-0963">Cytoplasm</keyword>
<dbReference type="PANTHER" id="PTHR43617:SF35">
    <property type="entry name" value="[RIBOSOMAL PROTEIN BS18]-ALANINE N-ACETYLTRANSFERASE"/>
    <property type="match status" value="1"/>
</dbReference>
<evidence type="ECO:0000256" key="2">
    <source>
        <dbReference type="RuleBase" id="RU363094"/>
    </source>
</evidence>
<evidence type="ECO:0000313" key="5">
    <source>
        <dbReference type="Proteomes" id="UP000654401"/>
    </source>
</evidence>
<feature type="binding site" evidence="1">
    <location>
        <begin position="79"/>
        <end position="84"/>
    </location>
    <ligand>
        <name>acetyl-CoA</name>
        <dbReference type="ChEBI" id="CHEBI:57288"/>
    </ligand>
</feature>
<dbReference type="Gene3D" id="3.40.630.30">
    <property type="match status" value="1"/>
</dbReference>
<sequence>MADLNIRQMGEADLEGVLEIEQQVYPFPWSRQIFIDSIEAGSLLVVMEQRNKIVGYGVLSSGGGESQLLNIAIDPESQKKGMGEILLSWLIERARSKGSEMLFLEVRLSNISAQNLYLKLGFNEIGVRDNYYRVAGGKREDALIYALQFLPK</sequence>
<dbReference type="InterPro" id="IPR016181">
    <property type="entry name" value="Acyl_CoA_acyltransferase"/>
</dbReference>
<dbReference type="InterPro" id="IPR050276">
    <property type="entry name" value="MshD_Acetyltransferase"/>
</dbReference>
<keyword evidence="1" id="KW-0012">Acyltransferase</keyword>
<feature type="binding site" evidence="1">
    <location>
        <begin position="71"/>
        <end position="73"/>
    </location>
    <ligand>
        <name>acetyl-CoA</name>
        <dbReference type="ChEBI" id="CHEBI:57288"/>
    </ligand>
</feature>
<gene>
    <name evidence="1 4" type="primary">rimI</name>
    <name evidence="4" type="ORF">H8D24_04020</name>
</gene>
<proteinExistence type="inferred from homology"/>
<dbReference type="SUPFAM" id="SSF55729">
    <property type="entry name" value="Acyl-CoA N-acyltransferases (Nat)"/>
    <property type="match status" value="1"/>
</dbReference>
<dbReference type="GO" id="GO:0008999">
    <property type="term" value="F:protein-N-terminal-alanine acetyltransferase activity"/>
    <property type="evidence" value="ECO:0007669"/>
    <property type="project" value="UniProtKB-UniRule"/>
</dbReference>
<dbReference type="InterPro" id="IPR006464">
    <property type="entry name" value="AcTrfase_RimI/Ard1"/>
</dbReference>
<reference evidence="4 5" key="1">
    <citation type="submission" date="2020-08" db="EMBL/GenBank/DDBJ databases">
        <title>Bridging the membrane lipid divide: bacteria of the FCB group superphylum have the potential to synthesize archaeal ether lipids.</title>
        <authorList>
            <person name="Villanueva L."/>
            <person name="Von Meijenfeldt F.A.B."/>
            <person name="Westbye A.B."/>
            <person name="Yadav S."/>
            <person name="Hopmans E.C."/>
            <person name="Dutilh B.E."/>
            <person name="Sinninghe Damste J.S."/>
        </authorList>
    </citation>
    <scope>NUCLEOTIDE SEQUENCE [LARGE SCALE GENOMIC DNA]</scope>
    <source>
        <strain evidence="4">NIOZ-UU100</strain>
    </source>
</reference>
<comment type="subcellular location">
    <subcellularLocation>
        <location evidence="1 2">Cytoplasm</location>
    </subcellularLocation>
</comment>
<feature type="domain" description="N-acetyltransferase" evidence="3">
    <location>
        <begin position="4"/>
        <end position="150"/>
    </location>
</feature>
<dbReference type="EMBL" id="JACNFK010000024">
    <property type="protein sequence ID" value="MBC8519558.1"/>
    <property type="molecule type" value="Genomic_DNA"/>
</dbReference>
<feature type="binding site" evidence="1">
    <location>
        <position position="110"/>
    </location>
    <ligand>
        <name>acetyl-CoA</name>
        <dbReference type="ChEBI" id="CHEBI:57288"/>
    </ligand>
</feature>
<protein>
    <recommendedName>
        <fullName evidence="1 2">[Ribosomal protein bS18]-alanine N-acetyltransferase</fullName>
        <ecNumber evidence="1 2">2.3.1.266</ecNumber>
    </recommendedName>
</protein>
<dbReference type="InterPro" id="IPR000182">
    <property type="entry name" value="GNAT_dom"/>
</dbReference>
<dbReference type="NCBIfam" id="TIGR01575">
    <property type="entry name" value="rimI"/>
    <property type="match status" value="1"/>
</dbReference>
<dbReference type="CDD" id="cd04301">
    <property type="entry name" value="NAT_SF"/>
    <property type="match status" value="1"/>
</dbReference>
<dbReference type="InterPro" id="IPR043690">
    <property type="entry name" value="RimI"/>
</dbReference>
<name>A0A8J6TSG2_9GAMM</name>
<comment type="caution">
    <text evidence="4">The sequence shown here is derived from an EMBL/GenBank/DDBJ whole genome shotgun (WGS) entry which is preliminary data.</text>
</comment>
<dbReference type="GO" id="GO:0005840">
    <property type="term" value="C:ribosome"/>
    <property type="evidence" value="ECO:0007669"/>
    <property type="project" value="UniProtKB-KW"/>
</dbReference>
<feature type="active site" description="Proton acceptor" evidence="1">
    <location>
        <position position="105"/>
    </location>
</feature>
<comment type="catalytic activity">
    <reaction evidence="1 2">
        <text>N-terminal L-alanyl-[ribosomal protein bS18] + acetyl-CoA = N-terminal N(alpha)-acetyl-L-alanyl-[ribosomal protein bS18] + CoA + H(+)</text>
        <dbReference type="Rhea" id="RHEA:43756"/>
        <dbReference type="Rhea" id="RHEA-COMP:10676"/>
        <dbReference type="Rhea" id="RHEA-COMP:10677"/>
        <dbReference type="ChEBI" id="CHEBI:15378"/>
        <dbReference type="ChEBI" id="CHEBI:57287"/>
        <dbReference type="ChEBI" id="CHEBI:57288"/>
        <dbReference type="ChEBI" id="CHEBI:64718"/>
        <dbReference type="ChEBI" id="CHEBI:83683"/>
        <dbReference type="EC" id="2.3.1.266"/>
    </reaction>
</comment>
<evidence type="ECO:0000259" key="3">
    <source>
        <dbReference type="PROSITE" id="PS51186"/>
    </source>
</evidence>
<keyword evidence="4" id="KW-0687">Ribonucleoprotein</keyword>
<keyword evidence="1" id="KW-0808">Transferase</keyword>
<dbReference type="PROSITE" id="PS51186">
    <property type="entry name" value="GNAT"/>
    <property type="match status" value="1"/>
</dbReference>
<accession>A0A8J6TSG2</accession>
<keyword evidence="4" id="KW-0689">Ribosomal protein</keyword>
<comment type="function">
    <text evidence="1 2">Acetylates the N-terminal alanine of ribosomal protein bS18.</text>
</comment>
<dbReference type="HAMAP" id="MF_02210">
    <property type="entry name" value="RimI"/>
    <property type="match status" value="1"/>
</dbReference>
<dbReference type="GO" id="GO:0005737">
    <property type="term" value="C:cytoplasm"/>
    <property type="evidence" value="ECO:0007669"/>
    <property type="project" value="UniProtKB-SubCell"/>
</dbReference>
<dbReference type="EC" id="2.3.1.266" evidence="1 2"/>
<organism evidence="4 5">
    <name type="scientific">Candidatus Thiopontia autotrophica</name>
    <dbReference type="NCBI Taxonomy" id="2841688"/>
    <lineage>
        <taxon>Bacteria</taxon>
        <taxon>Pseudomonadati</taxon>
        <taxon>Pseudomonadota</taxon>
        <taxon>Gammaproteobacteria</taxon>
        <taxon>Candidatus Thiopontia</taxon>
    </lineage>
</organism>
<dbReference type="Pfam" id="PF00583">
    <property type="entry name" value="Acetyltransf_1"/>
    <property type="match status" value="1"/>
</dbReference>
<evidence type="ECO:0000313" key="4">
    <source>
        <dbReference type="EMBL" id="MBC8519558.1"/>
    </source>
</evidence>
<evidence type="ECO:0000256" key="1">
    <source>
        <dbReference type="HAMAP-Rule" id="MF_02210"/>
    </source>
</evidence>
<dbReference type="AlphaFoldDB" id="A0A8J6TSG2"/>
<dbReference type="Proteomes" id="UP000654401">
    <property type="component" value="Unassembled WGS sequence"/>
</dbReference>